<accession>A0A0L7MA06</accession>
<dbReference type="OrthoDB" id="426518at2759"/>
<dbReference type="Proteomes" id="UP000054282">
    <property type="component" value="Unassembled WGS sequence"/>
</dbReference>
<dbReference type="AlphaFoldDB" id="A0A0L7MA06"/>
<evidence type="ECO:0000313" key="2">
    <source>
        <dbReference type="Proteomes" id="UP000054282"/>
    </source>
</evidence>
<sequence length="73" mass="8750">MMKDINIKNDLTNIIYVDDTDKIGLDEDKVCILNEDFKEKHKIMEDVMKFVHFSKDNNEYKDVHCYEHKNGKL</sequence>
<evidence type="ECO:0000313" key="1">
    <source>
        <dbReference type="EMBL" id="KOB89656.1"/>
    </source>
</evidence>
<name>A0A0L7MA06_PLAF4</name>
<dbReference type="KEGG" id="pfd:PFDG_05206"/>
<reference evidence="2" key="2">
    <citation type="submission" date="2006-09" db="EMBL/GenBank/DDBJ databases">
        <title>The genome sequence of Plasmodium falciparum Dd2.</title>
        <authorList>
            <consortium name="The Broad Institute Genome Sequencing Platform"/>
            <person name="Birren B."/>
            <person name="Lander E."/>
            <person name="Galagan J."/>
            <person name="Nusbaum C."/>
            <person name="Devon K."/>
            <person name="Henn M."/>
            <person name="Jaffe D."/>
            <person name="Butler J."/>
            <person name="Alvarez P."/>
            <person name="Gnerre S."/>
            <person name="Grabherr M."/>
            <person name="Kleber M."/>
            <person name="Mauceli E."/>
            <person name="Brockman W."/>
            <person name="MacCallum I.A."/>
            <person name="Rounsley S."/>
            <person name="Young S."/>
            <person name="LaButti K."/>
            <person name="Pushparaj V."/>
            <person name="DeCaprio D."/>
            <person name="Crawford M."/>
            <person name="Koehrsen M."/>
            <person name="Engels R."/>
            <person name="Montgomery P."/>
            <person name="Pearson M."/>
            <person name="Howarth C."/>
            <person name="Larson L."/>
            <person name="Luoma S."/>
            <person name="White J."/>
            <person name="Kodira C."/>
            <person name="Zeng Q."/>
            <person name="O'Leary S."/>
            <person name="Yandava C."/>
            <person name="Alvarado L."/>
            <person name="Wirth D."/>
            <person name="Volkman S."/>
            <person name="Hartl D."/>
        </authorList>
    </citation>
    <scope>NUCLEOTIDE SEQUENCE [LARGE SCALE GENOMIC DNA]</scope>
</reference>
<reference evidence="2" key="1">
    <citation type="submission" date="2006-09" db="EMBL/GenBank/DDBJ databases">
        <title>Annotation of Plasmodium falciparum Dd2.</title>
        <authorList>
            <consortium name="The Broad Institute Genome Sequencing Platform"/>
            <person name="Volkman S.K."/>
            <person name="Neafsey D.E."/>
            <person name="Dash A.P."/>
            <person name="Chitnis C.E."/>
            <person name="Hartl D.L."/>
            <person name="Young S.K."/>
            <person name="Zeng Q."/>
            <person name="Koehrsen M."/>
            <person name="Alvarado L."/>
            <person name="Berlin A."/>
            <person name="Borenstein D."/>
            <person name="Chapman S.B."/>
            <person name="Chen Z."/>
            <person name="Engels R."/>
            <person name="Freedman E."/>
            <person name="Gellesch M."/>
            <person name="Goldberg J."/>
            <person name="Griggs A."/>
            <person name="Gujja S."/>
            <person name="Heilman E.R."/>
            <person name="Heiman D.I."/>
            <person name="Howarth C."/>
            <person name="Jen D."/>
            <person name="Larson L."/>
            <person name="Mehta T."/>
            <person name="Neiman D."/>
            <person name="Park D."/>
            <person name="Pearson M."/>
            <person name="Roberts A."/>
            <person name="Saif S."/>
            <person name="Shea T."/>
            <person name="Shenoy N."/>
            <person name="Sisk P."/>
            <person name="Stolte C."/>
            <person name="Sykes S."/>
            <person name="Walk T."/>
            <person name="White J."/>
            <person name="Yandava C."/>
            <person name="Haas B."/>
            <person name="Henn M.R."/>
            <person name="Nusbaum C."/>
            <person name="Birren B."/>
        </authorList>
    </citation>
    <scope>NUCLEOTIDE SEQUENCE [LARGE SCALE GENOMIC DNA]</scope>
</reference>
<gene>
    <name evidence="1" type="ORF">PFDG_05206</name>
</gene>
<organism evidence="1 2">
    <name type="scientific">Plasmodium falciparum (isolate Dd2)</name>
    <dbReference type="NCBI Taxonomy" id="57267"/>
    <lineage>
        <taxon>Eukaryota</taxon>
        <taxon>Sar</taxon>
        <taxon>Alveolata</taxon>
        <taxon>Apicomplexa</taxon>
        <taxon>Aconoidasida</taxon>
        <taxon>Haemosporida</taxon>
        <taxon>Plasmodiidae</taxon>
        <taxon>Plasmodium</taxon>
        <taxon>Plasmodium (Laverania)</taxon>
    </lineage>
</organism>
<proteinExistence type="predicted"/>
<dbReference type="EMBL" id="GG702869">
    <property type="protein sequence ID" value="KOB89656.1"/>
    <property type="molecule type" value="Genomic_DNA"/>
</dbReference>
<protein>
    <submittedName>
        <fullName evidence="1">Uncharacterized protein</fullName>
    </submittedName>
</protein>